<name>A0A0F9U1T7_9ZZZZ</name>
<accession>A0A0F9U1T7</accession>
<evidence type="ECO:0000313" key="1">
    <source>
        <dbReference type="EMBL" id="KKN55271.1"/>
    </source>
</evidence>
<dbReference type="AlphaFoldDB" id="A0A0F9U1T7"/>
<protein>
    <submittedName>
        <fullName evidence="1">Uncharacterized protein</fullName>
    </submittedName>
</protein>
<proteinExistence type="predicted"/>
<gene>
    <name evidence="1" type="ORF">LCGC14_0584100</name>
</gene>
<comment type="caution">
    <text evidence="1">The sequence shown here is derived from an EMBL/GenBank/DDBJ whole genome shotgun (WGS) entry which is preliminary data.</text>
</comment>
<dbReference type="EMBL" id="LAZR01000892">
    <property type="protein sequence ID" value="KKN55271.1"/>
    <property type="molecule type" value="Genomic_DNA"/>
</dbReference>
<sequence length="44" mass="4862">MKTNTRFIKSIIKAAAQDETALPWTRGTTRAAFIAKRTASLPAR</sequence>
<organism evidence="1">
    <name type="scientific">marine sediment metagenome</name>
    <dbReference type="NCBI Taxonomy" id="412755"/>
    <lineage>
        <taxon>unclassified sequences</taxon>
        <taxon>metagenomes</taxon>
        <taxon>ecological metagenomes</taxon>
    </lineage>
</organism>
<reference evidence="1" key="1">
    <citation type="journal article" date="2015" name="Nature">
        <title>Complex archaea that bridge the gap between prokaryotes and eukaryotes.</title>
        <authorList>
            <person name="Spang A."/>
            <person name="Saw J.H."/>
            <person name="Jorgensen S.L."/>
            <person name="Zaremba-Niedzwiedzka K."/>
            <person name="Martijn J."/>
            <person name="Lind A.E."/>
            <person name="van Eijk R."/>
            <person name="Schleper C."/>
            <person name="Guy L."/>
            <person name="Ettema T.J."/>
        </authorList>
    </citation>
    <scope>NUCLEOTIDE SEQUENCE</scope>
</reference>